<evidence type="ECO:0000313" key="4">
    <source>
        <dbReference type="Proteomes" id="UP000254133"/>
    </source>
</evidence>
<dbReference type="KEGG" id="mboi:DQF64_09050"/>
<keyword evidence="6" id="KW-1185">Reference proteome</keyword>
<proteinExistence type="predicted"/>
<dbReference type="GeneID" id="77188275"/>
<evidence type="ECO:0000313" key="5">
    <source>
        <dbReference type="Proteomes" id="UP001163283"/>
    </source>
</evidence>
<protein>
    <submittedName>
        <fullName evidence="1">Uncharacterized protein</fullName>
    </submittedName>
</protein>
<accession>A0A2Z4R842</accession>
<dbReference type="EMBL" id="UGPZ01000003">
    <property type="protein sequence ID" value="STY94005.1"/>
    <property type="molecule type" value="Genomic_DNA"/>
</dbReference>
<reference evidence="2 5" key="2">
    <citation type="journal article" date="2022" name="BMC Microbiol.">
        <title>Whole genome sequencing of Moraxella bovis strains from North America reveals two genotypes with different genetic determinants.</title>
        <authorList>
            <person name="Wynn E.L."/>
            <person name="Hille M.M."/>
            <person name="Loy J.D."/>
            <person name="Schuller G."/>
            <person name="Kuhn K.L."/>
            <person name="Dickey A.M."/>
            <person name="Bono J.L."/>
            <person name="Clawson M.L."/>
        </authorList>
    </citation>
    <scope>NUCLEOTIDE SEQUENCE</scope>
    <source>
        <strain evidence="2">SAM102599</strain>
        <strain evidence="3 5">SAM57978</strain>
    </source>
</reference>
<dbReference type="Proteomes" id="UP001163632">
    <property type="component" value="Chromosome"/>
</dbReference>
<dbReference type="RefSeq" id="WP_112742406.1">
    <property type="nucleotide sequence ID" value="NZ_CP030241.1"/>
</dbReference>
<dbReference type="EMBL" id="CP087781">
    <property type="protein sequence ID" value="UZA50706.1"/>
    <property type="molecule type" value="Genomic_DNA"/>
</dbReference>
<evidence type="ECO:0000313" key="6">
    <source>
        <dbReference type="Proteomes" id="UP001163632"/>
    </source>
</evidence>
<sequence>MKQEYVVVALILILVMQNVWLRQDFKRLWQAVDKTKYVNRYREIIAQTKDQTQAIKQLRQEFNELGLLQAVEMSQLTHQDKS</sequence>
<evidence type="ECO:0000313" key="2">
    <source>
        <dbReference type="EMBL" id="UZA02173.1"/>
    </source>
</evidence>
<organism evidence="1 4">
    <name type="scientific">Moraxella bovis</name>
    <dbReference type="NCBI Taxonomy" id="476"/>
    <lineage>
        <taxon>Bacteria</taxon>
        <taxon>Pseudomonadati</taxon>
        <taxon>Pseudomonadota</taxon>
        <taxon>Gammaproteobacteria</taxon>
        <taxon>Moraxellales</taxon>
        <taxon>Moraxellaceae</taxon>
        <taxon>Moraxella</taxon>
    </lineage>
</organism>
<dbReference type="EMBL" id="CP087830">
    <property type="protein sequence ID" value="UZA02173.1"/>
    <property type="molecule type" value="Genomic_DNA"/>
</dbReference>
<reference evidence="1 4" key="1">
    <citation type="submission" date="2018-06" db="EMBL/GenBank/DDBJ databases">
        <authorList>
            <consortium name="Pathogen Informatics"/>
            <person name="Doyle S."/>
        </authorList>
    </citation>
    <scope>NUCLEOTIDE SEQUENCE [LARGE SCALE GENOMIC DNA]</scope>
    <source>
        <strain evidence="1 4">NCTC9426</strain>
    </source>
</reference>
<evidence type="ECO:0000313" key="3">
    <source>
        <dbReference type="EMBL" id="UZA50706.1"/>
    </source>
</evidence>
<dbReference type="AlphaFoldDB" id="A0A2Z4R842"/>
<name>A0A2Z4R842_MORBO</name>
<gene>
    <name evidence="2" type="ORF">LP092_09240</name>
    <name evidence="3" type="ORF">LP129_09190</name>
    <name evidence="1" type="ORF">NCTC9426_02740</name>
</gene>
<evidence type="ECO:0000313" key="1">
    <source>
        <dbReference type="EMBL" id="STY94005.1"/>
    </source>
</evidence>
<dbReference type="Proteomes" id="UP001163283">
    <property type="component" value="Chromosome"/>
</dbReference>
<dbReference type="Proteomes" id="UP000254133">
    <property type="component" value="Unassembled WGS sequence"/>
</dbReference>